<feature type="compositionally biased region" description="Basic and acidic residues" evidence="1">
    <location>
        <begin position="83"/>
        <end position="119"/>
    </location>
</feature>
<keyword evidence="3" id="KW-1185">Reference proteome</keyword>
<evidence type="ECO:0000313" key="3">
    <source>
        <dbReference type="Proteomes" id="UP001151760"/>
    </source>
</evidence>
<dbReference type="Proteomes" id="UP001151760">
    <property type="component" value="Unassembled WGS sequence"/>
</dbReference>
<feature type="region of interest" description="Disordered" evidence="1">
    <location>
        <begin position="37"/>
        <end position="133"/>
    </location>
</feature>
<protein>
    <recommendedName>
        <fullName evidence="4">No apical meristem-associated C-terminal domain-containing protein</fullName>
    </recommendedName>
</protein>
<accession>A0ABQ5CCH9</accession>
<organism evidence="2 3">
    <name type="scientific">Tanacetum coccineum</name>
    <dbReference type="NCBI Taxonomy" id="301880"/>
    <lineage>
        <taxon>Eukaryota</taxon>
        <taxon>Viridiplantae</taxon>
        <taxon>Streptophyta</taxon>
        <taxon>Embryophyta</taxon>
        <taxon>Tracheophyta</taxon>
        <taxon>Spermatophyta</taxon>
        <taxon>Magnoliopsida</taxon>
        <taxon>eudicotyledons</taxon>
        <taxon>Gunneridae</taxon>
        <taxon>Pentapetalae</taxon>
        <taxon>asterids</taxon>
        <taxon>campanulids</taxon>
        <taxon>Asterales</taxon>
        <taxon>Asteraceae</taxon>
        <taxon>Asteroideae</taxon>
        <taxon>Anthemideae</taxon>
        <taxon>Anthemidinae</taxon>
        <taxon>Tanacetum</taxon>
    </lineage>
</organism>
<reference evidence="2" key="1">
    <citation type="journal article" date="2022" name="Int. J. Mol. Sci.">
        <title>Draft Genome of Tanacetum Coccineum: Genomic Comparison of Closely Related Tanacetum-Family Plants.</title>
        <authorList>
            <person name="Yamashiro T."/>
            <person name="Shiraishi A."/>
            <person name="Nakayama K."/>
            <person name="Satake H."/>
        </authorList>
    </citation>
    <scope>NUCLEOTIDE SEQUENCE</scope>
</reference>
<evidence type="ECO:0008006" key="4">
    <source>
        <dbReference type="Google" id="ProtNLM"/>
    </source>
</evidence>
<feature type="compositionally biased region" description="Basic and acidic residues" evidence="1">
    <location>
        <begin position="53"/>
        <end position="64"/>
    </location>
</feature>
<feature type="region of interest" description="Disordered" evidence="1">
    <location>
        <begin position="1"/>
        <end position="20"/>
    </location>
</feature>
<dbReference type="EMBL" id="BQNB010014083">
    <property type="protein sequence ID" value="GJT23793.1"/>
    <property type="molecule type" value="Genomic_DNA"/>
</dbReference>
<reference evidence="2" key="2">
    <citation type="submission" date="2022-01" db="EMBL/GenBank/DDBJ databases">
        <authorList>
            <person name="Yamashiro T."/>
            <person name="Shiraishi A."/>
            <person name="Satake H."/>
            <person name="Nakayama K."/>
        </authorList>
    </citation>
    <scope>NUCLEOTIDE SEQUENCE</scope>
</reference>
<evidence type="ECO:0000313" key="2">
    <source>
        <dbReference type="EMBL" id="GJT23793.1"/>
    </source>
</evidence>
<evidence type="ECO:0000256" key="1">
    <source>
        <dbReference type="SAM" id="MobiDB-lite"/>
    </source>
</evidence>
<name>A0ABQ5CCH9_9ASTR</name>
<gene>
    <name evidence="2" type="ORF">Tco_0893730</name>
</gene>
<proteinExistence type="predicted"/>
<comment type="caution">
    <text evidence="2">The sequence shown here is derived from an EMBL/GenBank/DDBJ whole genome shotgun (WGS) entry which is preliminary data.</text>
</comment>
<sequence>MKRARTTYRDENKGTPFSQEDTWEILRTHAKWDAPSSVEPFDLTGGEQVPGVSHEELFGEDARPRPPGCGKARPDVVESAYELAKEKDRTLIGTEKTKTQEKRSQPDKHRDTERIENNRTGRMLSKIDNSSDKGHLDRVIRLEMLSLVETPQGECHADEENTLRARFLY</sequence>